<dbReference type="EMBL" id="JARGDH010000001">
    <property type="protein sequence ID" value="KAL0280715.1"/>
    <property type="molecule type" value="Genomic_DNA"/>
</dbReference>
<evidence type="ECO:0000256" key="1">
    <source>
        <dbReference type="SAM" id="MobiDB-lite"/>
    </source>
</evidence>
<reference evidence="2" key="1">
    <citation type="journal article" date="2024" name="Gigascience">
        <title>Chromosome-level genome of the poultry shaft louse Menopon gallinae provides insight into the host-switching and adaptive evolution of parasitic lice.</title>
        <authorList>
            <person name="Xu Y."/>
            <person name="Ma L."/>
            <person name="Liu S."/>
            <person name="Liang Y."/>
            <person name="Liu Q."/>
            <person name="He Z."/>
            <person name="Tian L."/>
            <person name="Duan Y."/>
            <person name="Cai W."/>
            <person name="Li H."/>
            <person name="Song F."/>
        </authorList>
    </citation>
    <scope>NUCLEOTIDE SEQUENCE</scope>
    <source>
        <strain evidence="2">Cailab_2023a</strain>
    </source>
</reference>
<protein>
    <submittedName>
        <fullName evidence="2">Uncharacterized protein</fullName>
    </submittedName>
</protein>
<sequence>MSVIKNLKGRRAGTDADGPRMVSGHLNRKKDDGKQRKKPVTLDILVFLQFLASVSNGRTKIAEEVHIADFWINI</sequence>
<feature type="region of interest" description="Disordered" evidence="1">
    <location>
        <begin position="1"/>
        <end position="36"/>
    </location>
</feature>
<comment type="caution">
    <text evidence="2">The sequence shown here is derived from an EMBL/GenBank/DDBJ whole genome shotgun (WGS) entry which is preliminary data.</text>
</comment>
<gene>
    <name evidence="2" type="ORF">PYX00_001930</name>
</gene>
<dbReference type="AlphaFoldDB" id="A0AAW2IEN6"/>
<proteinExistence type="predicted"/>
<evidence type="ECO:0000313" key="2">
    <source>
        <dbReference type="EMBL" id="KAL0280715.1"/>
    </source>
</evidence>
<name>A0AAW2IEN6_9NEOP</name>
<accession>A0AAW2IEN6</accession>
<organism evidence="2">
    <name type="scientific">Menopon gallinae</name>
    <name type="common">poultry shaft louse</name>
    <dbReference type="NCBI Taxonomy" id="328185"/>
    <lineage>
        <taxon>Eukaryota</taxon>
        <taxon>Metazoa</taxon>
        <taxon>Ecdysozoa</taxon>
        <taxon>Arthropoda</taxon>
        <taxon>Hexapoda</taxon>
        <taxon>Insecta</taxon>
        <taxon>Pterygota</taxon>
        <taxon>Neoptera</taxon>
        <taxon>Paraneoptera</taxon>
        <taxon>Psocodea</taxon>
        <taxon>Troctomorpha</taxon>
        <taxon>Phthiraptera</taxon>
        <taxon>Amblycera</taxon>
        <taxon>Menoponidae</taxon>
        <taxon>Menopon</taxon>
    </lineage>
</organism>